<feature type="transmembrane region" description="Helical" evidence="2">
    <location>
        <begin position="260"/>
        <end position="278"/>
    </location>
</feature>
<feature type="transmembrane region" description="Helical" evidence="2">
    <location>
        <begin position="19"/>
        <end position="38"/>
    </location>
</feature>
<feature type="transmembrane region" description="Helical" evidence="2">
    <location>
        <begin position="68"/>
        <end position="88"/>
    </location>
</feature>
<keyword evidence="2" id="KW-1133">Transmembrane helix</keyword>
<feature type="transmembrane region" description="Helical" evidence="2">
    <location>
        <begin position="163"/>
        <end position="187"/>
    </location>
</feature>
<comment type="caution">
    <text evidence="3">The sequence shown here is derived from an EMBL/GenBank/DDBJ whole genome shotgun (WGS) entry which is preliminary data.</text>
</comment>
<dbReference type="Proteomes" id="UP000823588">
    <property type="component" value="Unassembled WGS sequence"/>
</dbReference>
<name>A0A8T4GGW5_9EURY</name>
<dbReference type="EMBL" id="JAGGKQ010000013">
    <property type="protein sequence ID" value="MBP1922900.1"/>
    <property type="molecule type" value="Genomic_DNA"/>
</dbReference>
<organism evidence="3 4">
    <name type="scientific">Halorubrum alkaliphilum</name>
    <dbReference type="NCBI Taxonomy" id="261290"/>
    <lineage>
        <taxon>Archaea</taxon>
        <taxon>Methanobacteriati</taxon>
        <taxon>Methanobacteriota</taxon>
        <taxon>Stenosarchaea group</taxon>
        <taxon>Halobacteria</taxon>
        <taxon>Halobacteriales</taxon>
        <taxon>Haloferacaceae</taxon>
        <taxon>Halorubrum</taxon>
    </lineage>
</organism>
<dbReference type="RefSeq" id="WP_245202704.1">
    <property type="nucleotide sequence ID" value="NZ_JAGGKQ010000013.1"/>
</dbReference>
<feature type="transmembrane region" description="Helical" evidence="2">
    <location>
        <begin position="119"/>
        <end position="143"/>
    </location>
</feature>
<dbReference type="InterPro" id="IPR014509">
    <property type="entry name" value="YjdF-like"/>
</dbReference>
<feature type="transmembrane region" description="Helical" evidence="2">
    <location>
        <begin position="373"/>
        <end position="393"/>
    </location>
</feature>
<feature type="compositionally biased region" description="Basic and acidic residues" evidence="1">
    <location>
        <begin position="208"/>
        <end position="219"/>
    </location>
</feature>
<feature type="transmembrane region" description="Helical" evidence="2">
    <location>
        <begin position="284"/>
        <end position="301"/>
    </location>
</feature>
<protein>
    <submittedName>
        <fullName evidence="3">Uncharacterized protein</fullName>
    </submittedName>
</protein>
<keyword evidence="2" id="KW-0472">Membrane</keyword>
<keyword evidence="4" id="KW-1185">Reference proteome</keyword>
<dbReference type="Pfam" id="PF09997">
    <property type="entry name" value="DUF2238"/>
    <property type="match status" value="1"/>
</dbReference>
<sequence>MSATDGLASYFGRSRRNTVLSWLFVAVLVGAVVAGVFFDRPEPVLLSVVAIVVVAAPAIASRDPSVVAPWYFVGLVTLPILWESFAPIPLVTEVVPSLALATLGLLMVVELDRFTSLRLVPWFAVTLTVLLTLAMSGLLNVLWWSSDVVFGTTYLLDGRSQDAVNAAVMIEFIYATVAGLLAGALFYTYFRLASGRKTAPNAPPVPESSRRRLAAEKRSPAAPETAPATDGTDAVTGESEDVEGVVLSDRLGISVRRQIGLVRFMQVALVGVLLYGLWSQRIAVVTNAGLAIGVTFLPALLERDYEVVIEPGLVLWVTLAVFLHALGTAGLYDAISTWDHLTHTLSATVVAATGYAALRAVHLHSDEVNLPPWALFGALLVFMLAMSVIWEILEFFVDQGAIRLDMEPILAQHGIDDTIVDMMFNVIGSVIVAVWGTVYLTEVSKSLATTLEDLLGTGS</sequence>
<feature type="transmembrane region" description="Helical" evidence="2">
    <location>
        <begin position="422"/>
        <end position="441"/>
    </location>
</feature>
<accession>A0A8T4GGW5</accession>
<evidence type="ECO:0000256" key="1">
    <source>
        <dbReference type="SAM" id="MobiDB-lite"/>
    </source>
</evidence>
<proteinExistence type="predicted"/>
<evidence type="ECO:0000313" key="3">
    <source>
        <dbReference type="EMBL" id="MBP1922900.1"/>
    </source>
</evidence>
<evidence type="ECO:0000313" key="4">
    <source>
        <dbReference type="Proteomes" id="UP000823588"/>
    </source>
</evidence>
<reference evidence="3" key="1">
    <citation type="submission" date="2021-03" db="EMBL/GenBank/DDBJ databases">
        <title>Genomic Encyclopedia of Type Strains, Phase IV (KMG-IV): sequencing the most valuable type-strain genomes for metagenomic binning, comparative biology and taxonomic classification.</title>
        <authorList>
            <person name="Goeker M."/>
        </authorList>
    </citation>
    <scope>NUCLEOTIDE SEQUENCE</scope>
    <source>
        <strain evidence="3">DSM 23564</strain>
    </source>
</reference>
<dbReference type="AlphaFoldDB" id="A0A8T4GGW5"/>
<evidence type="ECO:0000256" key="2">
    <source>
        <dbReference type="SAM" id="Phobius"/>
    </source>
</evidence>
<feature type="transmembrane region" description="Helical" evidence="2">
    <location>
        <begin position="313"/>
        <end position="335"/>
    </location>
</feature>
<gene>
    <name evidence="3" type="ORF">J2751_001916</name>
</gene>
<keyword evidence="2" id="KW-0812">Transmembrane</keyword>
<feature type="region of interest" description="Disordered" evidence="1">
    <location>
        <begin position="197"/>
        <end position="240"/>
    </location>
</feature>
<feature type="transmembrane region" description="Helical" evidence="2">
    <location>
        <begin position="94"/>
        <end position="112"/>
    </location>
</feature>
<feature type="transmembrane region" description="Helical" evidence="2">
    <location>
        <begin position="341"/>
        <end position="361"/>
    </location>
</feature>
<feature type="transmembrane region" description="Helical" evidence="2">
    <location>
        <begin position="44"/>
        <end position="61"/>
    </location>
</feature>